<dbReference type="CDD" id="cd00063">
    <property type="entry name" value="FN3"/>
    <property type="match status" value="1"/>
</dbReference>
<dbReference type="AlphaFoldDB" id="A0AAE0T1B0"/>
<feature type="domain" description="Ig-like" evidence="7">
    <location>
        <begin position="183"/>
        <end position="280"/>
    </location>
</feature>
<keyword evidence="5" id="KW-0393">Immunoglobulin domain</keyword>
<dbReference type="InterPro" id="IPR013783">
    <property type="entry name" value="Ig-like_fold"/>
</dbReference>
<name>A0AAE0T1B0_9BIVA</name>
<gene>
    <name evidence="9" type="ORF">CHS0354_025670</name>
</gene>
<keyword evidence="2 6" id="KW-0472">Membrane</keyword>
<keyword evidence="3" id="KW-1015">Disulfide bond</keyword>
<keyword evidence="10" id="KW-1185">Reference proteome</keyword>
<accession>A0AAE0T1B0</accession>
<dbReference type="Pfam" id="PF08205">
    <property type="entry name" value="C2-set_2"/>
    <property type="match status" value="1"/>
</dbReference>
<evidence type="ECO:0000259" key="8">
    <source>
        <dbReference type="PROSITE" id="PS50853"/>
    </source>
</evidence>
<dbReference type="PANTHER" id="PTHR11640:SF31">
    <property type="entry name" value="IRREGULAR CHIASM C-ROUGHEST PROTEIN-RELATED"/>
    <property type="match status" value="1"/>
</dbReference>
<feature type="transmembrane region" description="Helical" evidence="6">
    <location>
        <begin position="508"/>
        <end position="532"/>
    </location>
</feature>
<keyword evidence="4" id="KW-0325">Glycoprotein</keyword>
<dbReference type="PANTHER" id="PTHR11640">
    <property type="entry name" value="NEPHRIN"/>
    <property type="match status" value="1"/>
</dbReference>
<keyword evidence="6" id="KW-0812">Transmembrane</keyword>
<keyword evidence="6" id="KW-1133">Transmembrane helix</keyword>
<dbReference type="GO" id="GO:0005886">
    <property type="term" value="C:plasma membrane"/>
    <property type="evidence" value="ECO:0007669"/>
    <property type="project" value="TreeGrafter"/>
</dbReference>
<evidence type="ECO:0000313" key="9">
    <source>
        <dbReference type="EMBL" id="KAK3601972.1"/>
    </source>
</evidence>
<dbReference type="Pfam" id="PF00041">
    <property type="entry name" value="fn3"/>
    <property type="match status" value="1"/>
</dbReference>
<dbReference type="InterPro" id="IPR007110">
    <property type="entry name" value="Ig-like_dom"/>
</dbReference>
<dbReference type="InterPro" id="IPR013162">
    <property type="entry name" value="CD80_C2-set"/>
</dbReference>
<evidence type="ECO:0000256" key="1">
    <source>
        <dbReference type="ARBA" id="ARBA00004479"/>
    </source>
</evidence>
<evidence type="ECO:0000259" key="7">
    <source>
        <dbReference type="PROSITE" id="PS50835"/>
    </source>
</evidence>
<dbReference type="InterPro" id="IPR003961">
    <property type="entry name" value="FN3_dom"/>
</dbReference>
<dbReference type="Proteomes" id="UP001195483">
    <property type="component" value="Unassembled WGS sequence"/>
</dbReference>
<sequence>MLNVTSGLSVTLICVTGISRPAATIMWYIGSKWKGNGTSLTFIPSNADHDEVIYCQAYNIDPGQLVFSLKPKLFVEVIVTGVGLSNEGTIFFYEGFPQLLQCTSSPSRPIPTVRWWLENKQLTDKIINLDIMDTNKLYKRTSEISLTVERESRNKTIFCEGFISGQVTPAVSMPRPIDVLYAPDVNVRVTSSTLGNMTTILRCDVRGNPAQYTFYPWKQVWRDVVIRSDLHGVTTSNTDPAHNILLLETMSLQDMGTYICSADNMVKGMNGMVIQSGSVDLKIMGIPYIIKEKDDHFEEGMGHSINISIQYYSYPAIKDFVFQRNGTAVMNTSRTRMYLSTATAANEFYDKPVQLEVQVAHLFIQNLTMDDFDSYTLILENSLGIKVFKVQLDASVTPMKPINFYVTNIQEKQLSLRWQSGYQGRYNETFVVEISIDNRTWTNVSQVSSGNRDGWSSTIVGDLVPGSEYYLRLYAYNIHGRGAFADVQLAVRMHKVETAVGASVGISVGGAVGVGVGGVVLGLIIAVISFTIRRRINGLKRSCFKSKGRTDDEMHTYSNTEMNPQTVKPIYEELNRGNAEQSVYDKISPL</sequence>
<dbReference type="InterPro" id="IPR051275">
    <property type="entry name" value="Cell_adhesion_signaling"/>
</dbReference>
<evidence type="ECO:0000256" key="2">
    <source>
        <dbReference type="ARBA" id="ARBA00023136"/>
    </source>
</evidence>
<feature type="domain" description="Fibronectin type-III" evidence="8">
    <location>
        <begin position="400"/>
        <end position="496"/>
    </location>
</feature>
<proteinExistence type="predicted"/>
<dbReference type="SUPFAM" id="SSF48726">
    <property type="entry name" value="Immunoglobulin"/>
    <property type="match status" value="4"/>
</dbReference>
<dbReference type="SUPFAM" id="SSF49265">
    <property type="entry name" value="Fibronectin type III"/>
    <property type="match status" value="1"/>
</dbReference>
<evidence type="ECO:0000256" key="4">
    <source>
        <dbReference type="ARBA" id="ARBA00023180"/>
    </source>
</evidence>
<reference evidence="9" key="1">
    <citation type="journal article" date="2021" name="Genome Biol. Evol.">
        <title>A High-Quality Reference Genome for a Parasitic Bivalve with Doubly Uniparental Inheritance (Bivalvia: Unionida).</title>
        <authorList>
            <person name="Smith C.H."/>
        </authorList>
    </citation>
    <scope>NUCLEOTIDE SEQUENCE</scope>
    <source>
        <strain evidence="9">CHS0354</strain>
    </source>
</reference>
<dbReference type="PROSITE" id="PS50853">
    <property type="entry name" value="FN3"/>
    <property type="match status" value="1"/>
</dbReference>
<evidence type="ECO:0000256" key="3">
    <source>
        <dbReference type="ARBA" id="ARBA00023157"/>
    </source>
</evidence>
<dbReference type="InterPro" id="IPR036179">
    <property type="entry name" value="Ig-like_dom_sf"/>
</dbReference>
<protein>
    <submittedName>
        <fullName evidence="9">Uncharacterized protein</fullName>
    </submittedName>
</protein>
<dbReference type="PROSITE" id="PS50835">
    <property type="entry name" value="IG_LIKE"/>
    <property type="match status" value="2"/>
</dbReference>
<comment type="subcellular location">
    <subcellularLocation>
        <location evidence="1">Membrane</location>
        <topology evidence="1">Single-pass type I membrane protein</topology>
    </subcellularLocation>
</comment>
<feature type="domain" description="Ig-like" evidence="7">
    <location>
        <begin position="71"/>
        <end position="159"/>
    </location>
</feature>
<reference evidence="9" key="3">
    <citation type="submission" date="2023-05" db="EMBL/GenBank/DDBJ databases">
        <authorList>
            <person name="Smith C.H."/>
        </authorList>
    </citation>
    <scope>NUCLEOTIDE SEQUENCE</scope>
    <source>
        <strain evidence="9">CHS0354</strain>
        <tissue evidence="9">Mantle</tissue>
    </source>
</reference>
<dbReference type="InterPro" id="IPR036116">
    <property type="entry name" value="FN3_sf"/>
</dbReference>
<reference evidence="9" key="2">
    <citation type="journal article" date="2021" name="Genome Biol. Evol.">
        <title>Developing a high-quality reference genome for a parasitic bivalve with doubly uniparental inheritance (Bivalvia: Unionida).</title>
        <authorList>
            <person name="Smith C.H."/>
        </authorList>
    </citation>
    <scope>NUCLEOTIDE SEQUENCE</scope>
    <source>
        <strain evidence="9">CHS0354</strain>
        <tissue evidence="9">Mantle</tissue>
    </source>
</reference>
<organism evidence="9 10">
    <name type="scientific">Potamilus streckersoni</name>
    <dbReference type="NCBI Taxonomy" id="2493646"/>
    <lineage>
        <taxon>Eukaryota</taxon>
        <taxon>Metazoa</taxon>
        <taxon>Spiralia</taxon>
        <taxon>Lophotrochozoa</taxon>
        <taxon>Mollusca</taxon>
        <taxon>Bivalvia</taxon>
        <taxon>Autobranchia</taxon>
        <taxon>Heteroconchia</taxon>
        <taxon>Palaeoheterodonta</taxon>
        <taxon>Unionida</taxon>
        <taxon>Unionoidea</taxon>
        <taxon>Unionidae</taxon>
        <taxon>Ambleminae</taxon>
        <taxon>Lampsilini</taxon>
        <taxon>Potamilus</taxon>
    </lineage>
</organism>
<dbReference type="EMBL" id="JAEAOA010001526">
    <property type="protein sequence ID" value="KAK3601972.1"/>
    <property type="molecule type" value="Genomic_DNA"/>
</dbReference>
<dbReference type="GO" id="GO:0098609">
    <property type="term" value="P:cell-cell adhesion"/>
    <property type="evidence" value="ECO:0007669"/>
    <property type="project" value="TreeGrafter"/>
</dbReference>
<evidence type="ECO:0000313" key="10">
    <source>
        <dbReference type="Proteomes" id="UP001195483"/>
    </source>
</evidence>
<evidence type="ECO:0000256" key="6">
    <source>
        <dbReference type="SAM" id="Phobius"/>
    </source>
</evidence>
<dbReference type="GO" id="GO:0050839">
    <property type="term" value="F:cell adhesion molecule binding"/>
    <property type="evidence" value="ECO:0007669"/>
    <property type="project" value="TreeGrafter"/>
</dbReference>
<dbReference type="GO" id="GO:0005911">
    <property type="term" value="C:cell-cell junction"/>
    <property type="evidence" value="ECO:0007669"/>
    <property type="project" value="TreeGrafter"/>
</dbReference>
<comment type="caution">
    <text evidence="9">The sequence shown here is derived from an EMBL/GenBank/DDBJ whole genome shotgun (WGS) entry which is preliminary data.</text>
</comment>
<evidence type="ECO:0000256" key="5">
    <source>
        <dbReference type="ARBA" id="ARBA00023319"/>
    </source>
</evidence>
<dbReference type="SMART" id="SM00060">
    <property type="entry name" value="FN3"/>
    <property type="match status" value="1"/>
</dbReference>
<dbReference type="Gene3D" id="2.60.40.10">
    <property type="entry name" value="Immunoglobulins"/>
    <property type="match status" value="3"/>
</dbReference>